<feature type="domain" description="Flavodoxin-like" evidence="18">
    <location>
        <begin position="498"/>
        <end position="641"/>
    </location>
</feature>
<evidence type="ECO:0000256" key="12">
    <source>
        <dbReference type="ARBA" id="ARBA00023004"/>
    </source>
</evidence>
<evidence type="ECO:0000256" key="15">
    <source>
        <dbReference type="ARBA" id="ARBA00049342"/>
    </source>
</evidence>
<dbReference type="InterPro" id="IPR001128">
    <property type="entry name" value="Cyt_P450"/>
</dbReference>
<comment type="catalytic activity">
    <reaction evidence="15 16">
        <text>2 oxidized [cytochrome P450] + NADPH = 2 reduced [cytochrome P450] + NADP(+) + H(+)</text>
        <dbReference type="Rhea" id="RHEA:24040"/>
        <dbReference type="Rhea" id="RHEA-COMP:14627"/>
        <dbReference type="Rhea" id="RHEA-COMP:14628"/>
        <dbReference type="ChEBI" id="CHEBI:15378"/>
        <dbReference type="ChEBI" id="CHEBI:55376"/>
        <dbReference type="ChEBI" id="CHEBI:57783"/>
        <dbReference type="ChEBI" id="CHEBI:58349"/>
        <dbReference type="ChEBI" id="CHEBI:60344"/>
        <dbReference type="EC" id="1.6.2.4"/>
    </reaction>
</comment>
<dbReference type="GO" id="GO:0005829">
    <property type="term" value="C:cytosol"/>
    <property type="evidence" value="ECO:0007669"/>
    <property type="project" value="TreeGrafter"/>
</dbReference>
<dbReference type="GO" id="GO:0010181">
    <property type="term" value="F:FMN binding"/>
    <property type="evidence" value="ECO:0007669"/>
    <property type="project" value="UniProtKB-UniRule"/>
</dbReference>
<comment type="cofactor">
    <cofactor evidence="1 16 17">
        <name>heme</name>
        <dbReference type="ChEBI" id="CHEBI:30413"/>
    </cofactor>
</comment>
<evidence type="ECO:0000259" key="19">
    <source>
        <dbReference type="PROSITE" id="PS51384"/>
    </source>
</evidence>
<evidence type="ECO:0000256" key="14">
    <source>
        <dbReference type="ARBA" id="ARBA00047827"/>
    </source>
</evidence>
<dbReference type="AlphaFoldDB" id="A0A5N7DID8"/>
<dbReference type="Gene3D" id="1.10.630.10">
    <property type="entry name" value="Cytochrome P450"/>
    <property type="match status" value="1"/>
</dbReference>
<evidence type="ECO:0000256" key="11">
    <source>
        <dbReference type="ARBA" id="ARBA00023002"/>
    </source>
</evidence>
<comment type="cofactor">
    <cofactor evidence="16">
        <name>FAD</name>
        <dbReference type="ChEBI" id="CHEBI:57692"/>
    </cofactor>
    <cofactor evidence="16">
        <name>FMN</name>
        <dbReference type="ChEBI" id="CHEBI:58210"/>
    </cofactor>
</comment>
<dbReference type="InterPro" id="IPR017972">
    <property type="entry name" value="Cyt_P450_CS"/>
</dbReference>
<comment type="similarity">
    <text evidence="2 16">In the N-terminal section; belongs to the cytochrome P450 family.</text>
</comment>
<keyword evidence="4 16" id="KW-0349">Heme</keyword>
<dbReference type="GeneID" id="43671444"/>
<dbReference type="CDD" id="cd11068">
    <property type="entry name" value="CYP120A1"/>
    <property type="match status" value="1"/>
</dbReference>
<evidence type="ECO:0000256" key="4">
    <source>
        <dbReference type="ARBA" id="ARBA00022617"/>
    </source>
</evidence>
<dbReference type="InterPro" id="IPR017938">
    <property type="entry name" value="Riboflavin_synthase-like_b-brl"/>
</dbReference>
<evidence type="ECO:0000256" key="3">
    <source>
        <dbReference type="ARBA" id="ARBA00022448"/>
    </source>
</evidence>
<dbReference type="PRINTS" id="PR00463">
    <property type="entry name" value="EP450I"/>
</dbReference>
<dbReference type="InterPro" id="IPR001433">
    <property type="entry name" value="OxRdtase_FAD/NAD-bd"/>
</dbReference>
<dbReference type="Proteomes" id="UP000325579">
    <property type="component" value="Unassembled WGS sequence"/>
</dbReference>
<evidence type="ECO:0000256" key="9">
    <source>
        <dbReference type="ARBA" id="ARBA00022857"/>
    </source>
</evidence>
<dbReference type="Gene3D" id="3.40.50.80">
    <property type="entry name" value="Nucleotide-binding domain of ferredoxin-NADP reductase (FNR) module"/>
    <property type="match status" value="1"/>
</dbReference>
<dbReference type="Pfam" id="PF00667">
    <property type="entry name" value="FAD_binding_1"/>
    <property type="match status" value="1"/>
</dbReference>
<dbReference type="PANTHER" id="PTHR19384">
    <property type="entry name" value="NITRIC OXIDE SYNTHASE-RELATED"/>
    <property type="match status" value="1"/>
</dbReference>
<dbReference type="InterPro" id="IPR002401">
    <property type="entry name" value="Cyt_P450_E_grp-I"/>
</dbReference>
<dbReference type="PROSITE" id="PS00086">
    <property type="entry name" value="CYTOCHROME_P450"/>
    <property type="match status" value="1"/>
</dbReference>
<dbReference type="EMBL" id="ML736755">
    <property type="protein sequence ID" value="KAE8406211.1"/>
    <property type="molecule type" value="Genomic_DNA"/>
</dbReference>
<evidence type="ECO:0000256" key="2">
    <source>
        <dbReference type="ARBA" id="ARBA00010018"/>
    </source>
</evidence>
<dbReference type="FunFam" id="1.10.630.10:FF:000040">
    <property type="entry name" value="Bifunctional cytochrome P450/NADPH--P450 reductase"/>
    <property type="match status" value="1"/>
</dbReference>
<dbReference type="GO" id="GO:0070330">
    <property type="term" value="F:aromatase activity"/>
    <property type="evidence" value="ECO:0007669"/>
    <property type="project" value="UniProtKB-UniRule"/>
</dbReference>
<evidence type="ECO:0000256" key="1">
    <source>
        <dbReference type="ARBA" id="ARBA00001971"/>
    </source>
</evidence>
<gene>
    <name evidence="20" type="ORF">BDV37DRAFT_281123</name>
</gene>
<dbReference type="Gene3D" id="2.40.30.10">
    <property type="entry name" value="Translation factors"/>
    <property type="match status" value="1"/>
</dbReference>
<keyword evidence="13 16" id="KW-0503">Monooxygenase</keyword>
<dbReference type="GO" id="GO:0003958">
    <property type="term" value="F:NADPH-hemoprotein reductase activity"/>
    <property type="evidence" value="ECO:0007669"/>
    <property type="project" value="UniProtKB-UniRule"/>
</dbReference>
<dbReference type="EC" id="1.14.14.1" evidence="16"/>
<dbReference type="InterPro" id="IPR036396">
    <property type="entry name" value="Cyt_P450_sf"/>
</dbReference>
<accession>A0A5N7DID8</accession>
<dbReference type="SUPFAM" id="SSF48264">
    <property type="entry name" value="Cytochrome P450"/>
    <property type="match status" value="1"/>
</dbReference>
<dbReference type="InterPro" id="IPR003097">
    <property type="entry name" value="CysJ-like_FAD-binding"/>
</dbReference>
<dbReference type="EC" id="1.6.2.4" evidence="16"/>
<sequence length="1062" mass="117798">MEGSTPIPEPQGLPLLGNIKDVNPEFPLGSMVGLADELGEIYRLRFPGRTTVFISTYDLVNEVCDEKRFKKSVNSALSEVRNGVHDGLFTAKEGEVNWGIAHRVLMPAFGPLSIQSMFDEMHDIATQLALKWARYGPETPIMVTDDFTRLTLDTLALCSMGFRFNSYYSPELHPFIEAMGDFLTMSGERTRRLPLPSIFYKGQDEKYEADIQVLRKTAEGVLTSRKAHKSERRDLLTAMLEGVDSKTGQSMTDESIMDNLITFLIAGHETTSGLLSFAFYQLLKYPEIYRKARNEVDDVVGEGTIKVEHMSKLPYIAAILRETLRINATIPLFTVEAYEDTLIGGKYAVKKGETIVSLLAKSHLDPAVYGEDANEFKPERMLDDNFNRLTREFPNCWKPFGNGMRACIGRPFAWQEALLVMAMLLQNFDFEHVDPDYKLGIKQTLTIKPKDFFMTAKLRGNMSPTQLERRLAGIEAPIGGKQLSASNGDAGAGTGLPLTILYGSNTGTCEALAQHLAADAASHGFHASTVDSMDSGFEALPTDRPIVIITASYEGQPPDNAARFVSWMDGLNEEQSPLKDLTYAVFGCGNHEWAQTFHRIPKLVGTTFERAGASRVAEIGLADAANGDIFTSFETWEDEILWPALAERYSVAADSMGRAAPVDATVSTPRLLTLRQDLQEAIVVDAWDLSTGEESVKRHIEIRLPEGMSYQPGDYLAVLPVNPKENVHRAMRRFGLARDAYITITTKGQTSLPSNESISAYDILSSYIELAQPATKRNIHSLAEAAQDERTKAELSHLATEVYTEEISAKTVSVLDLLERYPSVTLSLGSFLSMMPPMRVRQYSISSSPLSNPNHATLTFTILDKPALSGQGRHIGVASSYLASLMKSDVLSVSIRHPQAPFRLPENPSQTPIICIAAGTGIAPFRGFIQERALLLAQGQTLAPAALFFGTRSPEQDDLYAVELTEWEQAGAVEVYRTFSRCSEASEQCRYVQDRVWRERERFMELWEMGAKVFVCGSRSVGDGVREAIIRILVEAEGKDKDGVTARFEAVRNVRYVTDVFD</sequence>
<feature type="domain" description="FAD-binding FR-type" evidence="19">
    <location>
        <begin position="676"/>
        <end position="905"/>
    </location>
</feature>
<evidence type="ECO:0000256" key="17">
    <source>
        <dbReference type="PIRSR" id="PIRSR000209-1"/>
    </source>
</evidence>
<evidence type="ECO:0000256" key="13">
    <source>
        <dbReference type="ARBA" id="ARBA00023033"/>
    </source>
</evidence>
<keyword evidence="12 16" id="KW-0408">Iron</keyword>
<dbReference type="FunFam" id="1.20.990.10:FF:000011">
    <property type="entry name" value="Bifunctional cytochrome P450/NADPH--P450 reductase"/>
    <property type="match status" value="1"/>
</dbReference>
<dbReference type="Pfam" id="PF00258">
    <property type="entry name" value="Flavodoxin_1"/>
    <property type="match status" value="1"/>
</dbReference>
<evidence type="ECO:0000259" key="18">
    <source>
        <dbReference type="PROSITE" id="PS50902"/>
    </source>
</evidence>
<dbReference type="InterPro" id="IPR023206">
    <property type="entry name" value="Bifunctional_P450_P450_red"/>
</dbReference>
<keyword evidence="5 16" id="KW-0285">Flavoprotein</keyword>
<dbReference type="PANTHER" id="PTHR19384:SF127">
    <property type="entry name" value="BIFUNCTIONAL CYTOCHROME P450_NADPH--P450 REDUCTASE"/>
    <property type="match status" value="1"/>
</dbReference>
<keyword evidence="3 16" id="KW-0813">Transport</keyword>
<dbReference type="SUPFAM" id="SSF52218">
    <property type="entry name" value="Flavoproteins"/>
    <property type="match status" value="1"/>
</dbReference>
<dbReference type="InterPro" id="IPR029039">
    <property type="entry name" value="Flavoprotein-like_sf"/>
</dbReference>
<dbReference type="Gene3D" id="1.20.990.10">
    <property type="entry name" value="NADPH-cytochrome p450 Reductase, Chain A, domain 3"/>
    <property type="match status" value="1"/>
</dbReference>
<dbReference type="SUPFAM" id="SSF52343">
    <property type="entry name" value="Ferredoxin reductase-like, C-terminal NADP-linked domain"/>
    <property type="match status" value="1"/>
</dbReference>
<keyword evidence="9 16" id="KW-0521">NADP</keyword>
<dbReference type="Pfam" id="PF00175">
    <property type="entry name" value="NAD_binding_1"/>
    <property type="match status" value="1"/>
</dbReference>
<dbReference type="GO" id="GO:0020037">
    <property type="term" value="F:heme binding"/>
    <property type="evidence" value="ECO:0007669"/>
    <property type="project" value="UniProtKB-UniRule"/>
</dbReference>
<dbReference type="PIRSF" id="PIRSF000209">
    <property type="entry name" value="Bifunctional_P450_P450R"/>
    <property type="match status" value="1"/>
</dbReference>
<dbReference type="RefSeq" id="XP_031943530.1">
    <property type="nucleotide sequence ID" value="XM_032086753.1"/>
</dbReference>
<keyword evidence="7 16" id="KW-0479">Metal-binding</keyword>
<keyword evidence="21" id="KW-1185">Reference proteome</keyword>
<keyword evidence="8 16" id="KW-0274">FAD</keyword>
<dbReference type="InterPro" id="IPR008254">
    <property type="entry name" value="Flavodoxin/NO_synth"/>
</dbReference>
<name>A0A5N7DID8_9EURO</name>
<dbReference type="Gene3D" id="3.40.50.360">
    <property type="match status" value="1"/>
</dbReference>
<evidence type="ECO:0000256" key="10">
    <source>
        <dbReference type="ARBA" id="ARBA00022982"/>
    </source>
</evidence>
<dbReference type="CDD" id="cd06206">
    <property type="entry name" value="bifunctional_CYPOR"/>
    <property type="match status" value="1"/>
</dbReference>
<reference evidence="20 21" key="1">
    <citation type="submission" date="2019-04" db="EMBL/GenBank/DDBJ databases">
        <authorList>
            <consortium name="DOE Joint Genome Institute"/>
            <person name="Mondo S."/>
            <person name="Kjaerbolling I."/>
            <person name="Vesth T."/>
            <person name="Frisvad J.C."/>
            <person name="Nybo J.L."/>
            <person name="Theobald S."/>
            <person name="Kildgaard S."/>
            <person name="Isbrandt T."/>
            <person name="Kuo A."/>
            <person name="Sato A."/>
            <person name="Lyhne E.K."/>
            <person name="Kogle M.E."/>
            <person name="Wiebenga A."/>
            <person name="Kun R.S."/>
            <person name="Lubbers R.J."/>
            <person name="Makela M.R."/>
            <person name="Barry K."/>
            <person name="Chovatia M."/>
            <person name="Clum A."/>
            <person name="Daum C."/>
            <person name="Haridas S."/>
            <person name="He G."/>
            <person name="LaButti K."/>
            <person name="Lipzen A."/>
            <person name="Riley R."/>
            <person name="Salamov A."/>
            <person name="Simmons B.A."/>
            <person name="Magnuson J.K."/>
            <person name="Henrissat B."/>
            <person name="Mortensen U.H."/>
            <person name="Larsen T.O."/>
            <person name="Devries R.P."/>
            <person name="Grigoriev I.V."/>
            <person name="Machida M."/>
            <person name="Baker S.E."/>
            <person name="Andersen M.R."/>
            <person name="Cantor M.N."/>
            <person name="Hua S.X."/>
        </authorList>
    </citation>
    <scope>NUCLEOTIDE SEQUENCE [LARGE SCALE GENOMIC DNA]</scope>
    <source>
        <strain evidence="20 21">CBS 119388</strain>
    </source>
</reference>
<dbReference type="InterPro" id="IPR039261">
    <property type="entry name" value="FNR_nucleotide-bd"/>
</dbReference>
<evidence type="ECO:0000256" key="8">
    <source>
        <dbReference type="ARBA" id="ARBA00022827"/>
    </source>
</evidence>
<comment type="catalytic activity">
    <reaction evidence="14 16">
        <text>an organic molecule + reduced [NADPH--hemoprotein reductase] + O2 = an alcohol + oxidized [NADPH--hemoprotein reductase] + H2O + H(+)</text>
        <dbReference type="Rhea" id="RHEA:17149"/>
        <dbReference type="Rhea" id="RHEA-COMP:11964"/>
        <dbReference type="Rhea" id="RHEA-COMP:11965"/>
        <dbReference type="ChEBI" id="CHEBI:15377"/>
        <dbReference type="ChEBI" id="CHEBI:15378"/>
        <dbReference type="ChEBI" id="CHEBI:15379"/>
        <dbReference type="ChEBI" id="CHEBI:30879"/>
        <dbReference type="ChEBI" id="CHEBI:57618"/>
        <dbReference type="ChEBI" id="CHEBI:58210"/>
        <dbReference type="ChEBI" id="CHEBI:142491"/>
        <dbReference type="EC" id="1.14.14.1"/>
    </reaction>
</comment>
<feature type="binding site" description="axial binding residue" evidence="17">
    <location>
        <position position="407"/>
    </location>
    <ligand>
        <name>heme</name>
        <dbReference type="ChEBI" id="CHEBI:30413"/>
    </ligand>
    <ligandPart>
        <name>Fe</name>
        <dbReference type="ChEBI" id="CHEBI:18248"/>
    </ligandPart>
</feature>
<dbReference type="PRINTS" id="PR00385">
    <property type="entry name" value="P450"/>
</dbReference>
<dbReference type="GO" id="GO:0050660">
    <property type="term" value="F:flavin adenine dinucleotide binding"/>
    <property type="evidence" value="ECO:0007669"/>
    <property type="project" value="TreeGrafter"/>
</dbReference>
<keyword evidence="11 16" id="KW-0560">Oxidoreductase</keyword>
<keyword evidence="10 16" id="KW-0249">Electron transport</keyword>
<dbReference type="InterPro" id="IPR023173">
    <property type="entry name" value="NADPH_Cyt_P450_Rdtase_alpha"/>
</dbReference>
<dbReference type="InterPro" id="IPR017927">
    <property type="entry name" value="FAD-bd_FR_type"/>
</dbReference>
<dbReference type="GO" id="GO:0005506">
    <property type="term" value="F:iron ion binding"/>
    <property type="evidence" value="ECO:0007669"/>
    <property type="project" value="UniProtKB-UniRule"/>
</dbReference>
<protein>
    <recommendedName>
        <fullName evidence="16">Bifunctional cytochrome P450/NADPH--P450 reductase</fullName>
    </recommendedName>
    <domain>
        <recommendedName>
            <fullName evidence="16">Cytochrome P450</fullName>
            <ecNumber evidence="16">1.14.14.1</ecNumber>
        </recommendedName>
    </domain>
    <domain>
        <recommendedName>
            <fullName evidence="16">NADPH--cytochrome P450 reductase</fullName>
            <ecNumber evidence="16">1.6.2.4</ecNumber>
        </recommendedName>
    </domain>
</protein>
<evidence type="ECO:0000256" key="5">
    <source>
        <dbReference type="ARBA" id="ARBA00022630"/>
    </source>
</evidence>
<evidence type="ECO:0000313" key="21">
    <source>
        <dbReference type="Proteomes" id="UP000325579"/>
    </source>
</evidence>
<evidence type="ECO:0000313" key="20">
    <source>
        <dbReference type="EMBL" id="KAE8406211.1"/>
    </source>
</evidence>
<dbReference type="Pfam" id="PF00067">
    <property type="entry name" value="p450"/>
    <property type="match status" value="1"/>
</dbReference>
<dbReference type="OrthoDB" id="1470350at2759"/>
<keyword evidence="6 16" id="KW-0288">FMN</keyword>
<dbReference type="PROSITE" id="PS50902">
    <property type="entry name" value="FLAVODOXIN_LIKE"/>
    <property type="match status" value="1"/>
</dbReference>
<organism evidence="20 21">
    <name type="scientific">Aspergillus pseudonomiae</name>
    <dbReference type="NCBI Taxonomy" id="1506151"/>
    <lineage>
        <taxon>Eukaryota</taxon>
        <taxon>Fungi</taxon>
        <taxon>Dikarya</taxon>
        <taxon>Ascomycota</taxon>
        <taxon>Pezizomycotina</taxon>
        <taxon>Eurotiomycetes</taxon>
        <taxon>Eurotiomycetidae</taxon>
        <taxon>Eurotiales</taxon>
        <taxon>Aspergillaceae</taxon>
        <taxon>Aspergillus</taxon>
        <taxon>Aspergillus subgen. Circumdati</taxon>
    </lineage>
</organism>
<proteinExistence type="inferred from homology"/>
<dbReference type="SUPFAM" id="SSF63380">
    <property type="entry name" value="Riboflavin synthase domain-like"/>
    <property type="match status" value="1"/>
</dbReference>
<evidence type="ECO:0000256" key="16">
    <source>
        <dbReference type="PIRNR" id="PIRNR000209"/>
    </source>
</evidence>
<evidence type="ECO:0000256" key="6">
    <source>
        <dbReference type="ARBA" id="ARBA00022643"/>
    </source>
</evidence>
<evidence type="ECO:0000256" key="7">
    <source>
        <dbReference type="ARBA" id="ARBA00022723"/>
    </source>
</evidence>
<dbReference type="PROSITE" id="PS51384">
    <property type="entry name" value="FAD_FR"/>
    <property type="match status" value="1"/>
</dbReference>